<accession>B8HWF7</accession>
<proteinExistence type="predicted"/>
<evidence type="ECO:0000313" key="1">
    <source>
        <dbReference type="EMBL" id="ACL46383.1"/>
    </source>
</evidence>
<name>B8HWF7_CYAP4</name>
<sequence>MLIVICPGIHADELNQGLIEALPAELKWLLVPPAIPPYSPWHLHNFVAERCDRSQPLVFLGFSAGVVGAIGAARQWQSQAGNVRTLIACDGWGVPLFAGFPTHRLSHDYFTHWSSQLLGGSQESFYAEPAVNHLHLWSHPRDVKGWQLNGSERHYTTAANYLNLLLQHYHREA</sequence>
<dbReference type="SUPFAM" id="SSF53474">
    <property type="entry name" value="alpha/beta-Hydrolases"/>
    <property type="match status" value="1"/>
</dbReference>
<dbReference type="eggNOG" id="ENOG5030P5G">
    <property type="taxonomic scope" value="Bacteria"/>
</dbReference>
<dbReference type="HOGENOM" id="CLU_105888_0_0_3"/>
<dbReference type="STRING" id="395961.Cyan7425_4069"/>
<organism evidence="1">
    <name type="scientific">Cyanothece sp. (strain PCC 7425 / ATCC 29141)</name>
    <dbReference type="NCBI Taxonomy" id="395961"/>
    <lineage>
        <taxon>Bacteria</taxon>
        <taxon>Bacillati</taxon>
        <taxon>Cyanobacteriota</taxon>
        <taxon>Cyanophyceae</taxon>
        <taxon>Gomontiellales</taxon>
        <taxon>Cyanothecaceae</taxon>
        <taxon>Cyanothece</taxon>
    </lineage>
</organism>
<protein>
    <submittedName>
        <fullName evidence="1">Uncharacterized protein</fullName>
    </submittedName>
</protein>
<reference evidence="1" key="1">
    <citation type="submission" date="2009-01" db="EMBL/GenBank/DDBJ databases">
        <title>Complete sequence of chromosome Cyanothece sp. PCC 7425.</title>
        <authorList>
            <consortium name="US DOE Joint Genome Institute"/>
            <person name="Lucas S."/>
            <person name="Copeland A."/>
            <person name="Lapidus A."/>
            <person name="Glavina del Rio T."/>
            <person name="Dalin E."/>
            <person name="Tice H."/>
            <person name="Bruce D."/>
            <person name="Goodwin L."/>
            <person name="Pitluck S."/>
            <person name="Sims D."/>
            <person name="Meineke L."/>
            <person name="Brettin T."/>
            <person name="Detter J.C."/>
            <person name="Han C."/>
            <person name="Larimer F."/>
            <person name="Land M."/>
            <person name="Hauser L."/>
            <person name="Kyrpides N."/>
            <person name="Ovchinnikova G."/>
            <person name="Liberton M."/>
            <person name="Stoeckel J."/>
            <person name="Banerjee A."/>
            <person name="Singh A."/>
            <person name="Page L."/>
            <person name="Sato H."/>
            <person name="Zhao L."/>
            <person name="Sherman L."/>
            <person name="Pakrasi H."/>
            <person name="Richardson P."/>
        </authorList>
    </citation>
    <scope>NUCLEOTIDE SEQUENCE</scope>
    <source>
        <strain evidence="1">PCC 7425</strain>
    </source>
</reference>
<dbReference type="AlphaFoldDB" id="B8HWF7"/>
<dbReference type="EMBL" id="CP001344">
    <property type="protein sequence ID" value="ACL46383.1"/>
    <property type="molecule type" value="Genomic_DNA"/>
</dbReference>
<dbReference type="KEGG" id="cyn:Cyan7425_4069"/>
<dbReference type="OrthoDB" id="529979at2"/>
<dbReference type="InterPro" id="IPR029058">
    <property type="entry name" value="AB_hydrolase_fold"/>
</dbReference>
<gene>
    <name evidence="1" type="ordered locus">Cyan7425_4069</name>
</gene>